<evidence type="ECO:0008006" key="3">
    <source>
        <dbReference type="Google" id="ProtNLM"/>
    </source>
</evidence>
<dbReference type="RefSeq" id="WP_135950795.1">
    <property type="nucleotide sequence ID" value="NZ_CAOOJZ010000013.1"/>
</dbReference>
<gene>
    <name evidence="1" type="ORF">E5339_05990</name>
</gene>
<accession>A0A4S2FR64</accession>
<sequence>MRQRYKWFWVIVVLMSFCPKVGYGQYMYGTTGLLQMPTAEMQRDKTFMFGGSALSPQIIPSQEWWGNYYTINYYINITIFPWLEVGYDCVLVKAKPGIYHWVPSTYGKFVNQDRSFHGRLRVWKEGWWKEWTPQIVLGANDPTTGSWEGGSSSNDQRYNGFFCRYYLAFTKHLPIKNTGELGIHLAYVYNKREDYHLDGPAFGANFRFCLPGEETYIKALNSLNLMAEYDSRTINVGVEYSFWKDYINAVIEFNRCQYFSGGLVFKIHLK</sequence>
<proteinExistence type="predicted"/>
<dbReference type="InterPro" id="IPR010344">
    <property type="entry name" value="YbjH"/>
</dbReference>
<evidence type="ECO:0000313" key="1">
    <source>
        <dbReference type="EMBL" id="TGY71660.1"/>
    </source>
</evidence>
<name>A0A4S2FR64_9BACT</name>
<dbReference type="EMBL" id="SRYJ01000010">
    <property type="protein sequence ID" value="TGY71660.1"/>
    <property type="molecule type" value="Genomic_DNA"/>
</dbReference>
<reference evidence="1 2" key="1">
    <citation type="submission" date="2019-04" db="EMBL/GenBank/DDBJ databases">
        <title>Microbes associate with the intestines of laboratory mice.</title>
        <authorList>
            <person name="Navarre W."/>
            <person name="Wong E."/>
            <person name="Huang K."/>
            <person name="Tropini C."/>
            <person name="Ng K."/>
            <person name="Yu B."/>
        </authorList>
    </citation>
    <scope>NUCLEOTIDE SEQUENCE [LARGE SCALE GENOMIC DNA]</scope>
    <source>
        <strain evidence="1 2">NM22_B1</strain>
    </source>
</reference>
<dbReference type="Pfam" id="PF06082">
    <property type="entry name" value="YjbH"/>
    <property type="match status" value="1"/>
</dbReference>
<organism evidence="1 2">
    <name type="scientific">Phocaeicola sartorii</name>
    <dbReference type="NCBI Taxonomy" id="671267"/>
    <lineage>
        <taxon>Bacteria</taxon>
        <taxon>Pseudomonadati</taxon>
        <taxon>Bacteroidota</taxon>
        <taxon>Bacteroidia</taxon>
        <taxon>Bacteroidales</taxon>
        <taxon>Bacteroidaceae</taxon>
        <taxon>Phocaeicola</taxon>
    </lineage>
</organism>
<dbReference type="Proteomes" id="UP000310760">
    <property type="component" value="Unassembled WGS sequence"/>
</dbReference>
<dbReference type="AlphaFoldDB" id="A0A4S2FR64"/>
<protein>
    <recommendedName>
        <fullName evidence="3">YjbH domain-containing protein</fullName>
    </recommendedName>
</protein>
<evidence type="ECO:0000313" key="2">
    <source>
        <dbReference type="Proteomes" id="UP000310760"/>
    </source>
</evidence>
<comment type="caution">
    <text evidence="1">The sequence shown here is derived from an EMBL/GenBank/DDBJ whole genome shotgun (WGS) entry which is preliminary data.</text>
</comment>